<dbReference type="SUPFAM" id="SSF53155">
    <property type="entry name" value="Methylated DNA-protein cysteine methyltransferase domain"/>
    <property type="match status" value="1"/>
</dbReference>
<comment type="subcellular location">
    <subcellularLocation>
        <location evidence="15">Cytoplasm</location>
    </subcellularLocation>
</comment>
<dbReference type="PANTHER" id="PTHR46460:SF1">
    <property type="entry name" value="METHYLATED-DNA--PROTEIN-CYSTEINE METHYLTRANSFERASE"/>
    <property type="match status" value="1"/>
</dbReference>
<comment type="catalytic activity">
    <reaction evidence="14 15">
        <text>a 6-O-methyl-2'-deoxyguanosine in DNA + L-cysteinyl-[protein] = S-methyl-L-cysteinyl-[protein] + a 2'-deoxyguanosine in DNA</text>
        <dbReference type="Rhea" id="RHEA:24000"/>
        <dbReference type="Rhea" id="RHEA-COMP:10131"/>
        <dbReference type="Rhea" id="RHEA-COMP:10132"/>
        <dbReference type="Rhea" id="RHEA-COMP:11367"/>
        <dbReference type="Rhea" id="RHEA-COMP:11368"/>
        <dbReference type="ChEBI" id="CHEBI:29950"/>
        <dbReference type="ChEBI" id="CHEBI:82612"/>
        <dbReference type="ChEBI" id="CHEBI:85445"/>
        <dbReference type="ChEBI" id="CHEBI:85448"/>
        <dbReference type="EC" id="2.1.1.63"/>
    </reaction>
</comment>
<evidence type="ECO:0000256" key="5">
    <source>
        <dbReference type="ARBA" id="ARBA00022490"/>
    </source>
</evidence>
<dbReference type="PROSITE" id="PS00374">
    <property type="entry name" value="MGMT"/>
    <property type="match status" value="1"/>
</dbReference>
<evidence type="ECO:0000256" key="13">
    <source>
        <dbReference type="ARBA" id="ARBA00023204"/>
    </source>
</evidence>
<evidence type="ECO:0000256" key="1">
    <source>
        <dbReference type="ARBA" id="ARBA00001286"/>
    </source>
</evidence>
<comment type="caution">
    <text evidence="19">The sequence shown here is derived from an EMBL/GenBank/DDBJ whole genome shotgun (WGS) entry which is preliminary data.</text>
</comment>
<evidence type="ECO:0000256" key="7">
    <source>
        <dbReference type="ARBA" id="ARBA00022603"/>
    </source>
</evidence>
<keyword evidence="6" id="KW-0597">Phosphoprotein</keyword>
<dbReference type="EMBL" id="QOIM01000038">
    <property type="protein sequence ID" value="RCG16461.1"/>
    <property type="molecule type" value="Genomic_DNA"/>
</dbReference>
<gene>
    <name evidence="19" type="ORF">DQ392_20140</name>
</gene>
<evidence type="ECO:0000256" key="6">
    <source>
        <dbReference type="ARBA" id="ARBA00022553"/>
    </source>
</evidence>
<dbReference type="RefSeq" id="WP_114017046.1">
    <property type="nucleotide sequence ID" value="NZ_QOIM01000038.1"/>
</dbReference>
<dbReference type="OrthoDB" id="9802228at2"/>
<reference evidence="19 20" key="1">
    <citation type="submission" date="2018-06" db="EMBL/GenBank/DDBJ databases">
        <title>Streptomyces reniochalinae sp. nov. and Streptomyces diacarnus sp. nov. from marine sponges.</title>
        <authorList>
            <person name="Li L."/>
        </authorList>
    </citation>
    <scope>NUCLEOTIDE SEQUENCE [LARGE SCALE GENOMIC DNA]</scope>
    <source>
        <strain evidence="19 20">LHW50302</strain>
    </source>
</reference>
<dbReference type="FunFam" id="1.10.10.10:FF:000214">
    <property type="entry name" value="Methylated-DNA--protein-cysteine methyltransferase"/>
    <property type="match status" value="1"/>
</dbReference>
<sequence length="207" mass="20917">MTDTTVEPPGGAPDGQAGRNASAATASGAPATASARAVRETPIGPLLLAATDKGLVNVVFHAEGRTLEKALTRLSGRLGTAGRSPAADAHLATAVTELDRYFDGATGPFTVPLDWSLTGGFHERVLRELAAGVPYGTTVGYQDLALRVGDGGAARAVGLAMGANPLPVVVPCHRVLESSGAIGGFGGGLETKRSLLALEGILPQPLF</sequence>
<evidence type="ECO:0000256" key="10">
    <source>
        <dbReference type="ARBA" id="ARBA00022763"/>
    </source>
</evidence>
<name>A0A367EEH6_9ACTN</name>
<dbReference type="InterPro" id="IPR001497">
    <property type="entry name" value="MethylDNA_cys_MeTrfase_AS"/>
</dbReference>
<keyword evidence="8 15" id="KW-0808">Transferase</keyword>
<keyword evidence="5 15" id="KW-0963">Cytoplasm</keyword>
<evidence type="ECO:0000256" key="16">
    <source>
        <dbReference type="SAM" id="MobiDB-lite"/>
    </source>
</evidence>
<dbReference type="Pfam" id="PF02870">
    <property type="entry name" value="Methyltransf_1N"/>
    <property type="match status" value="1"/>
</dbReference>
<accession>A0A367EEH6</accession>
<dbReference type="InterPro" id="IPR036217">
    <property type="entry name" value="MethylDNA_cys_MeTrfase_DNAb"/>
</dbReference>
<dbReference type="CDD" id="cd06445">
    <property type="entry name" value="ATase"/>
    <property type="match status" value="1"/>
</dbReference>
<evidence type="ECO:0000256" key="9">
    <source>
        <dbReference type="ARBA" id="ARBA00022723"/>
    </source>
</evidence>
<evidence type="ECO:0000256" key="12">
    <source>
        <dbReference type="ARBA" id="ARBA00023125"/>
    </source>
</evidence>
<feature type="domain" description="Methylguanine DNA methyltransferase ribonuclease-like" evidence="18">
    <location>
        <begin position="39"/>
        <end position="114"/>
    </location>
</feature>
<dbReference type="InterPro" id="IPR036631">
    <property type="entry name" value="MGMT_N_sf"/>
</dbReference>
<dbReference type="InterPro" id="IPR036388">
    <property type="entry name" value="WH-like_DNA-bd_sf"/>
</dbReference>
<keyword evidence="11" id="KW-0862">Zinc</keyword>
<dbReference type="Gene3D" id="3.30.160.70">
    <property type="entry name" value="Methylated DNA-protein cysteine methyltransferase domain"/>
    <property type="match status" value="1"/>
</dbReference>
<evidence type="ECO:0000256" key="2">
    <source>
        <dbReference type="ARBA" id="ARBA00001947"/>
    </source>
</evidence>
<evidence type="ECO:0000313" key="19">
    <source>
        <dbReference type="EMBL" id="RCG16461.1"/>
    </source>
</evidence>
<comment type="catalytic activity">
    <reaction evidence="1 15">
        <text>a 4-O-methyl-thymidine in DNA + L-cysteinyl-[protein] = a thymidine in DNA + S-methyl-L-cysteinyl-[protein]</text>
        <dbReference type="Rhea" id="RHEA:53428"/>
        <dbReference type="Rhea" id="RHEA-COMP:10131"/>
        <dbReference type="Rhea" id="RHEA-COMP:10132"/>
        <dbReference type="Rhea" id="RHEA-COMP:13555"/>
        <dbReference type="Rhea" id="RHEA-COMP:13556"/>
        <dbReference type="ChEBI" id="CHEBI:29950"/>
        <dbReference type="ChEBI" id="CHEBI:82612"/>
        <dbReference type="ChEBI" id="CHEBI:137386"/>
        <dbReference type="ChEBI" id="CHEBI:137387"/>
        <dbReference type="EC" id="2.1.1.63"/>
    </reaction>
</comment>
<dbReference type="Gene3D" id="1.10.10.10">
    <property type="entry name" value="Winged helix-like DNA-binding domain superfamily/Winged helix DNA-binding domain"/>
    <property type="match status" value="1"/>
</dbReference>
<dbReference type="InterPro" id="IPR023546">
    <property type="entry name" value="MGMT"/>
</dbReference>
<evidence type="ECO:0000256" key="15">
    <source>
        <dbReference type="HAMAP-Rule" id="MF_00772"/>
    </source>
</evidence>
<comment type="function">
    <text evidence="3 15">Involved in the cellular defense against the biological effects of O6-methylguanine (O6-MeG) and O4-methylthymine (O4-MeT) in DNA. Repairs the methylated nucleobase in DNA by stoichiometrically transferring the methyl group to a cysteine residue in the enzyme. This is a suicide reaction: the enzyme is irreversibly inactivated.</text>
</comment>
<dbReference type="NCBIfam" id="TIGR00589">
    <property type="entry name" value="ogt"/>
    <property type="match status" value="1"/>
</dbReference>
<feature type="compositionally biased region" description="Low complexity" evidence="16">
    <location>
        <begin position="17"/>
        <end position="36"/>
    </location>
</feature>
<keyword evidence="13 15" id="KW-0234">DNA repair</keyword>
<protein>
    <recommendedName>
        <fullName evidence="15">Methylated-DNA--protein-cysteine methyltransferase</fullName>
        <ecNumber evidence="15">2.1.1.63</ecNumber>
    </recommendedName>
    <alternativeName>
        <fullName evidence="15">6-O-methylguanine-DNA methyltransferase</fullName>
        <shortName evidence="15">MGMT</shortName>
    </alternativeName>
    <alternativeName>
        <fullName evidence="15">O-6-methylguanine-DNA-alkyltransferase</fullName>
    </alternativeName>
</protein>
<dbReference type="GO" id="GO:0032259">
    <property type="term" value="P:methylation"/>
    <property type="evidence" value="ECO:0007669"/>
    <property type="project" value="UniProtKB-KW"/>
</dbReference>
<keyword evidence="9" id="KW-0479">Metal-binding</keyword>
<proteinExistence type="inferred from homology"/>
<evidence type="ECO:0000256" key="3">
    <source>
        <dbReference type="ARBA" id="ARBA00003317"/>
    </source>
</evidence>
<dbReference type="GO" id="GO:0003677">
    <property type="term" value="F:DNA binding"/>
    <property type="evidence" value="ECO:0007669"/>
    <property type="project" value="UniProtKB-KW"/>
</dbReference>
<keyword evidence="7 15" id="KW-0489">Methyltransferase</keyword>
<dbReference type="PANTHER" id="PTHR46460">
    <property type="entry name" value="METHYLATED-DNA--PROTEIN-CYSTEINE METHYLTRANSFERASE"/>
    <property type="match status" value="1"/>
</dbReference>
<dbReference type="Proteomes" id="UP000253507">
    <property type="component" value="Unassembled WGS sequence"/>
</dbReference>
<keyword evidence="10 15" id="KW-0227">DNA damage</keyword>
<comment type="cofactor">
    <cofactor evidence="2">
        <name>Zn(2+)</name>
        <dbReference type="ChEBI" id="CHEBI:29105"/>
    </cofactor>
</comment>
<comment type="similarity">
    <text evidence="4 15">Belongs to the MGMT family.</text>
</comment>
<evidence type="ECO:0000256" key="4">
    <source>
        <dbReference type="ARBA" id="ARBA00008711"/>
    </source>
</evidence>
<dbReference type="InterPro" id="IPR008332">
    <property type="entry name" value="MethylG_MeTrfase_N"/>
</dbReference>
<keyword evidence="12" id="KW-0238">DNA-binding</keyword>
<evidence type="ECO:0000313" key="20">
    <source>
        <dbReference type="Proteomes" id="UP000253507"/>
    </source>
</evidence>
<comment type="miscellaneous">
    <text evidence="15">This enzyme catalyzes only one turnover and therefore is not strictly catalytic. According to one definition, an enzyme is a biocatalyst that acts repeatedly and over many reaction cycles.</text>
</comment>
<feature type="active site" description="Nucleophile; methyl group acceptor" evidence="15">
    <location>
        <position position="172"/>
    </location>
</feature>
<evidence type="ECO:0000256" key="8">
    <source>
        <dbReference type="ARBA" id="ARBA00022679"/>
    </source>
</evidence>
<keyword evidence="20" id="KW-1185">Reference proteome</keyword>
<evidence type="ECO:0000259" key="17">
    <source>
        <dbReference type="Pfam" id="PF01035"/>
    </source>
</evidence>
<dbReference type="HAMAP" id="MF_00772">
    <property type="entry name" value="OGT"/>
    <property type="match status" value="1"/>
</dbReference>
<evidence type="ECO:0000256" key="14">
    <source>
        <dbReference type="ARBA" id="ARBA00049348"/>
    </source>
</evidence>
<dbReference type="GO" id="GO:0003908">
    <property type="term" value="F:methylated-DNA-[protein]-cysteine S-methyltransferase activity"/>
    <property type="evidence" value="ECO:0007669"/>
    <property type="project" value="UniProtKB-UniRule"/>
</dbReference>
<dbReference type="SUPFAM" id="SSF46767">
    <property type="entry name" value="Methylated DNA-protein cysteine methyltransferase, C-terminal domain"/>
    <property type="match status" value="1"/>
</dbReference>
<feature type="domain" description="Methylated-DNA-[protein]-cysteine S-methyltransferase DNA binding" evidence="17">
    <location>
        <begin position="121"/>
        <end position="201"/>
    </location>
</feature>
<evidence type="ECO:0000259" key="18">
    <source>
        <dbReference type="Pfam" id="PF02870"/>
    </source>
</evidence>
<organism evidence="19 20">
    <name type="scientific">Streptomyces reniochalinae</name>
    <dbReference type="NCBI Taxonomy" id="2250578"/>
    <lineage>
        <taxon>Bacteria</taxon>
        <taxon>Bacillati</taxon>
        <taxon>Actinomycetota</taxon>
        <taxon>Actinomycetes</taxon>
        <taxon>Kitasatosporales</taxon>
        <taxon>Streptomycetaceae</taxon>
        <taxon>Streptomyces</taxon>
    </lineage>
</organism>
<feature type="region of interest" description="Disordered" evidence="16">
    <location>
        <begin position="1"/>
        <end position="36"/>
    </location>
</feature>
<dbReference type="AlphaFoldDB" id="A0A367EEH6"/>
<dbReference type="Pfam" id="PF01035">
    <property type="entry name" value="DNA_binding_1"/>
    <property type="match status" value="1"/>
</dbReference>
<dbReference type="GO" id="GO:0006307">
    <property type="term" value="P:DNA alkylation repair"/>
    <property type="evidence" value="ECO:0007669"/>
    <property type="project" value="UniProtKB-UniRule"/>
</dbReference>
<dbReference type="InterPro" id="IPR014048">
    <property type="entry name" value="MethylDNA_cys_MeTrfase_DNA-bd"/>
</dbReference>
<evidence type="ECO:0000256" key="11">
    <source>
        <dbReference type="ARBA" id="ARBA00022833"/>
    </source>
</evidence>
<dbReference type="GO" id="GO:0046872">
    <property type="term" value="F:metal ion binding"/>
    <property type="evidence" value="ECO:0007669"/>
    <property type="project" value="UniProtKB-KW"/>
</dbReference>
<dbReference type="EC" id="2.1.1.63" evidence="15"/>
<dbReference type="GO" id="GO:0005737">
    <property type="term" value="C:cytoplasm"/>
    <property type="evidence" value="ECO:0007669"/>
    <property type="project" value="UniProtKB-SubCell"/>
</dbReference>